<keyword evidence="4" id="KW-1185">Reference proteome</keyword>
<dbReference type="Proteomes" id="UP000601597">
    <property type="component" value="Unassembled WGS sequence"/>
</dbReference>
<reference evidence="4" key="1">
    <citation type="journal article" date="2019" name="Int. J. Syst. Evol. Microbiol.">
        <title>The Global Catalogue of Microorganisms (GCM) 10K type strain sequencing project: providing services to taxonomists for standard genome sequencing and annotation.</title>
        <authorList>
            <consortium name="The Broad Institute Genomics Platform"/>
            <consortium name="The Broad Institute Genome Sequencing Center for Infectious Disease"/>
            <person name="Wu L."/>
            <person name="Ma J."/>
        </authorList>
    </citation>
    <scope>NUCLEOTIDE SEQUENCE [LARGE SCALE GENOMIC DNA]</scope>
    <source>
        <strain evidence="4">KCTC 22280</strain>
    </source>
</reference>
<evidence type="ECO:0000259" key="2">
    <source>
        <dbReference type="Pfam" id="PF01738"/>
    </source>
</evidence>
<feature type="signal peptide" evidence="1">
    <location>
        <begin position="1"/>
        <end position="23"/>
    </location>
</feature>
<dbReference type="PANTHER" id="PTHR22946:SF0">
    <property type="entry name" value="DIENELACTONE HYDROLASE DOMAIN-CONTAINING PROTEIN"/>
    <property type="match status" value="1"/>
</dbReference>
<dbReference type="SUPFAM" id="SSF53474">
    <property type="entry name" value="alpha/beta-Hydrolases"/>
    <property type="match status" value="1"/>
</dbReference>
<evidence type="ECO:0000313" key="4">
    <source>
        <dbReference type="Proteomes" id="UP000601597"/>
    </source>
</evidence>
<evidence type="ECO:0000313" key="3">
    <source>
        <dbReference type="EMBL" id="GGY58587.1"/>
    </source>
</evidence>
<dbReference type="Gene3D" id="3.40.50.1820">
    <property type="entry name" value="alpha/beta hydrolase"/>
    <property type="match status" value="1"/>
</dbReference>
<dbReference type="InterPro" id="IPR029058">
    <property type="entry name" value="AB_hydrolase_fold"/>
</dbReference>
<dbReference type="EMBL" id="BMXV01000001">
    <property type="protein sequence ID" value="GGY58587.1"/>
    <property type="molecule type" value="Genomic_DNA"/>
</dbReference>
<feature type="domain" description="Dienelactone hydrolase" evidence="2">
    <location>
        <begin position="40"/>
        <end position="263"/>
    </location>
</feature>
<dbReference type="RefSeq" id="WP_189571228.1">
    <property type="nucleotide sequence ID" value="NZ_BMXV01000001.1"/>
</dbReference>
<evidence type="ECO:0000256" key="1">
    <source>
        <dbReference type="SAM" id="SignalP"/>
    </source>
</evidence>
<gene>
    <name evidence="3" type="ORF">GCM10007071_00910</name>
</gene>
<dbReference type="InterPro" id="IPR002925">
    <property type="entry name" value="Dienelactn_hydro"/>
</dbReference>
<name>A0ABQ3AKF5_9GAMM</name>
<keyword evidence="3" id="KW-0378">Hydrolase</keyword>
<dbReference type="PANTHER" id="PTHR22946">
    <property type="entry name" value="DIENELACTONE HYDROLASE DOMAIN-CONTAINING PROTEIN-RELATED"/>
    <property type="match status" value="1"/>
</dbReference>
<proteinExistence type="predicted"/>
<dbReference type="GO" id="GO:0016787">
    <property type="term" value="F:hydrolase activity"/>
    <property type="evidence" value="ECO:0007669"/>
    <property type="project" value="UniProtKB-KW"/>
</dbReference>
<feature type="chain" id="PRO_5045040128" evidence="1">
    <location>
        <begin position="24"/>
        <end position="266"/>
    </location>
</feature>
<accession>A0ABQ3AKF5</accession>
<sequence length="266" mass="28674">MTSKLVSLAAGIALSLSAGSVYAELQTETVDYTVNGETFTGYMAWNDSDQGKRPGVLVVHEWWGHNEFARDQAEKLAAAGYTAFALDMYGEGKVTDHPKEAQAFMKEATGDPDVLQARFAAAMEQLRGHSTVDDDLIAAQGYCFGGAVVLNMARLGMDLDGVVSYHGSLGSPITPEPGDITARIQVYTGGADQMVPADQVGSFVTSMQQAEADFSVTSFPGVLHSFMNPGADAIAEEHDMPVGYDKDAAERSWEGTMRFYQEIFTR</sequence>
<dbReference type="InterPro" id="IPR050261">
    <property type="entry name" value="FrsA_esterase"/>
</dbReference>
<protein>
    <submittedName>
        <fullName evidence="3">Dienelactone hydrolase</fullName>
    </submittedName>
</protein>
<comment type="caution">
    <text evidence="3">The sequence shown here is derived from an EMBL/GenBank/DDBJ whole genome shotgun (WGS) entry which is preliminary data.</text>
</comment>
<organism evidence="3 4">
    <name type="scientific">Marinobacter zhanjiangensis</name>
    <dbReference type="NCBI Taxonomy" id="578215"/>
    <lineage>
        <taxon>Bacteria</taxon>
        <taxon>Pseudomonadati</taxon>
        <taxon>Pseudomonadota</taxon>
        <taxon>Gammaproteobacteria</taxon>
        <taxon>Pseudomonadales</taxon>
        <taxon>Marinobacteraceae</taxon>
        <taxon>Marinobacter</taxon>
    </lineage>
</organism>
<dbReference type="Pfam" id="PF01738">
    <property type="entry name" value="DLH"/>
    <property type="match status" value="1"/>
</dbReference>
<keyword evidence="1" id="KW-0732">Signal</keyword>